<evidence type="ECO:0000256" key="1">
    <source>
        <dbReference type="ARBA" id="ARBA00023015"/>
    </source>
</evidence>
<dbReference type="Pfam" id="PF21351">
    <property type="entry name" value="TetR_C_41"/>
    <property type="match status" value="1"/>
</dbReference>
<dbReference type="InterPro" id="IPR009057">
    <property type="entry name" value="Homeodomain-like_sf"/>
</dbReference>
<dbReference type="SUPFAM" id="SSF46689">
    <property type="entry name" value="Homeodomain-like"/>
    <property type="match status" value="1"/>
</dbReference>
<protein>
    <submittedName>
        <fullName evidence="7">TetR/AcrR family transcriptional regulator</fullName>
    </submittedName>
</protein>
<feature type="DNA-binding region" description="H-T-H motif" evidence="4">
    <location>
        <begin position="52"/>
        <end position="71"/>
    </location>
</feature>
<dbReference type="PROSITE" id="PS50977">
    <property type="entry name" value="HTH_TETR_2"/>
    <property type="match status" value="1"/>
</dbReference>
<evidence type="ECO:0000259" key="6">
    <source>
        <dbReference type="PROSITE" id="PS50977"/>
    </source>
</evidence>
<dbReference type="Gene3D" id="1.10.357.10">
    <property type="entry name" value="Tetracycline Repressor, domain 2"/>
    <property type="match status" value="1"/>
</dbReference>
<evidence type="ECO:0000313" key="7">
    <source>
        <dbReference type="EMBL" id="RNL81590.1"/>
    </source>
</evidence>
<keyword evidence="2 4" id="KW-0238">DNA-binding</keyword>
<evidence type="ECO:0000313" key="8">
    <source>
        <dbReference type="Proteomes" id="UP000269198"/>
    </source>
</evidence>
<dbReference type="Proteomes" id="UP000269198">
    <property type="component" value="Unassembled WGS sequence"/>
</dbReference>
<reference evidence="7 8" key="1">
    <citation type="submission" date="2018-11" db="EMBL/GenBank/DDBJ databases">
        <title>The genome draft of YIM 96095.</title>
        <authorList>
            <person name="Tang S.-K."/>
            <person name="Chunyu W.-X."/>
            <person name="Feng Y.-Z."/>
        </authorList>
    </citation>
    <scope>NUCLEOTIDE SEQUENCE [LARGE SCALE GENOMIC DNA]</scope>
    <source>
        <strain evidence="7 8">YIM 96095</strain>
    </source>
</reference>
<evidence type="ECO:0000256" key="4">
    <source>
        <dbReference type="PROSITE-ProRule" id="PRU00335"/>
    </source>
</evidence>
<evidence type="ECO:0000256" key="3">
    <source>
        <dbReference type="ARBA" id="ARBA00023163"/>
    </source>
</evidence>
<name>A0A3N0E198_9ACTN</name>
<dbReference type="GO" id="GO:0000976">
    <property type="term" value="F:transcription cis-regulatory region binding"/>
    <property type="evidence" value="ECO:0007669"/>
    <property type="project" value="TreeGrafter"/>
</dbReference>
<gene>
    <name evidence="7" type="ORF">EFW17_21970</name>
</gene>
<evidence type="ECO:0000256" key="2">
    <source>
        <dbReference type="ARBA" id="ARBA00023125"/>
    </source>
</evidence>
<dbReference type="InterPro" id="IPR001647">
    <property type="entry name" value="HTH_TetR"/>
</dbReference>
<dbReference type="InterPro" id="IPR023772">
    <property type="entry name" value="DNA-bd_HTH_TetR-type_CS"/>
</dbReference>
<organism evidence="7 8">
    <name type="scientific">Halostreptopolyspora alba</name>
    <dbReference type="NCBI Taxonomy" id="2487137"/>
    <lineage>
        <taxon>Bacteria</taxon>
        <taxon>Bacillati</taxon>
        <taxon>Actinomycetota</taxon>
        <taxon>Actinomycetes</taxon>
        <taxon>Streptosporangiales</taxon>
        <taxon>Nocardiopsidaceae</taxon>
        <taxon>Halostreptopolyspora</taxon>
    </lineage>
</organism>
<dbReference type="PRINTS" id="PR00455">
    <property type="entry name" value="HTHTETR"/>
</dbReference>
<dbReference type="PANTHER" id="PTHR30055:SF234">
    <property type="entry name" value="HTH-TYPE TRANSCRIPTIONAL REGULATOR BETI"/>
    <property type="match status" value="1"/>
</dbReference>
<dbReference type="PANTHER" id="PTHR30055">
    <property type="entry name" value="HTH-TYPE TRANSCRIPTIONAL REGULATOR RUTR"/>
    <property type="match status" value="1"/>
</dbReference>
<dbReference type="Pfam" id="PF00440">
    <property type="entry name" value="TetR_N"/>
    <property type="match status" value="1"/>
</dbReference>
<dbReference type="InterPro" id="IPR050109">
    <property type="entry name" value="HTH-type_TetR-like_transc_reg"/>
</dbReference>
<keyword evidence="3" id="KW-0804">Transcription</keyword>
<feature type="region of interest" description="Disordered" evidence="5">
    <location>
        <begin position="1"/>
        <end position="32"/>
    </location>
</feature>
<dbReference type="InterPro" id="IPR049484">
    <property type="entry name" value="Rv0078-like_C"/>
</dbReference>
<feature type="domain" description="HTH tetR-type" evidence="6">
    <location>
        <begin position="29"/>
        <end position="89"/>
    </location>
</feature>
<keyword evidence="1" id="KW-0805">Transcription regulation</keyword>
<comment type="caution">
    <text evidence="7">The sequence shown here is derived from an EMBL/GenBank/DDBJ whole genome shotgun (WGS) entry which is preliminary data.</text>
</comment>
<evidence type="ECO:0000256" key="5">
    <source>
        <dbReference type="SAM" id="MobiDB-lite"/>
    </source>
</evidence>
<accession>A0A3N0E198</accession>
<keyword evidence="8" id="KW-1185">Reference proteome</keyword>
<proteinExistence type="predicted"/>
<dbReference type="GO" id="GO:0003700">
    <property type="term" value="F:DNA-binding transcription factor activity"/>
    <property type="evidence" value="ECO:0007669"/>
    <property type="project" value="TreeGrafter"/>
</dbReference>
<feature type="compositionally biased region" description="Basic and acidic residues" evidence="5">
    <location>
        <begin position="11"/>
        <end position="32"/>
    </location>
</feature>
<sequence length="224" mass="24404">MSKGGRGAPMTDDRRADTAAHRTKAQQREATRRELVATGRELFAAKGYSAVSLTELTQRAGVTKGALYHHFGSKLELFRAVITEVQHDVGKRVAAVAESAPDPWTRLTSGCAAFLAASAETEVQRIMLVDGPAVLGWSEWRAMDEAASERHLTEILTELVEHRIIAEQPVTPLIHLLSGAMNEAALWLARSEDSRDLSDTVAALNRLLESLRASDPPHPTPGHE</sequence>
<dbReference type="EMBL" id="RJMB01000032">
    <property type="protein sequence ID" value="RNL81590.1"/>
    <property type="molecule type" value="Genomic_DNA"/>
</dbReference>
<dbReference type="PROSITE" id="PS01081">
    <property type="entry name" value="HTH_TETR_1"/>
    <property type="match status" value="1"/>
</dbReference>
<dbReference type="AlphaFoldDB" id="A0A3N0E198"/>